<evidence type="ECO:0000256" key="4">
    <source>
        <dbReference type="ARBA" id="ARBA00022643"/>
    </source>
</evidence>
<dbReference type="AlphaFoldDB" id="A0A060UPI5"/>
<dbReference type="RefSeq" id="WP_231951202.1">
    <property type="nucleotide sequence ID" value="NZ_LT841305.1"/>
</dbReference>
<keyword evidence="6 9" id="KW-0521">NADP</keyword>
<reference evidence="11" key="1">
    <citation type="submission" date="2014-03" db="EMBL/GenBank/DDBJ databases">
        <authorList>
            <person name="Genoscope - CEA"/>
        </authorList>
    </citation>
    <scope>NUCLEOTIDE SEQUENCE [LARGE SCALE GENOMIC DNA]</scope>
    <source>
        <strain evidence="11">CF27</strain>
    </source>
</reference>
<name>A0A060UPI5_9PROT</name>
<dbReference type="Pfam" id="PF01207">
    <property type="entry name" value="Dus"/>
    <property type="match status" value="1"/>
</dbReference>
<feature type="binding site" evidence="9">
    <location>
        <begin position="18"/>
        <end position="20"/>
    </location>
    <ligand>
        <name>FMN</name>
        <dbReference type="ChEBI" id="CHEBI:58210"/>
    </ligand>
</feature>
<comment type="catalytic activity">
    <reaction evidence="9">
        <text>5,6-dihydrouridine(20a) in tRNA + NADP(+) = uridine(20a) in tRNA + NADPH + H(+)</text>
        <dbReference type="Rhea" id="RHEA:53344"/>
        <dbReference type="Rhea" id="RHEA-COMP:13535"/>
        <dbReference type="Rhea" id="RHEA-COMP:13536"/>
        <dbReference type="ChEBI" id="CHEBI:15378"/>
        <dbReference type="ChEBI" id="CHEBI:57783"/>
        <dbReference type="ChEBI" id="CHEBI:58349"/>
        <dbReference type="ChEBI" id="CHEBI:65315"/>
        <dbReference type="ChEBI" id="CHEBI:74443"/>
    </reaction>
</comment>
<dbReference type="GO" id="GO:0102264">
    <property type="term" value="F:tRNA-dihydrouridine20 synthase activity"/>
    <property type="evidence" value="ECO:0007669"/>
    <property type="project" value="UniProtKB-EC"/>
</dbReference>
<evidence type="ECO:0000256" key="5">
    <source>
        <dbReference type="ARBA" id="ARBA00022694"/>
    </source>
</evidence>
<evidence type="ECO:0000256" key="1">
    <source>
        <dbReference type="ARBA" id="ARBA00001917"/>
    </source>
</evidence>
<dbReference type="Gene3D" id="1.20.120.1460">
    <property type="match status" value="1"/>
</dbReference>
<keyword evidence="3 9" id="KW-0285">Flavoprotein</keyword>
<evidence type="ECO:0000256" key="2">
    <source>
        <dbReference type="ARBA" id="ARBA00022555"/>
    </source>
</evidence>
<dbReference type="Gene3D" id="3.20.20.70">
    <property type="entry name" value="Aldolase class I"/>
    <property type="match status" value="1"/>
</dbReference>
<gene>
    <name evidence="11" type="primary">yjbN</name>
    <name evidence="9" type="synonym">dusA</name>
    <name evidence="12" type="ORF">AFERRI_10193</name>
    <name evidence="11" type="ORF">AFERRI_40153</name>
</gene>
<dbReference type="Proteomes" id="UP000193925">
    <property type="component" value="Chromosome AFERRI"/>
</dbReference>
<dbReference type="PANTHER" id="PTHR42907">
    <property type="entry name" value="FMN-LINKED OXIDOREDUCTASES SUPERFAMILY PROTEIN"/>
    <property type="match status" value="1"/>
</dbReference>
<proteinExistence type="inferred from homology"/>
<dbReference type="EC" id="1.3.1.91" evidence="9"/>
<evidence type="ECO:0000313" key="13">
    <source>
        <dbReference type="Proteomes" id="UP000193925"/>
    </source>
</evidence>
<keyword evidence="2 9" id="KW-0820">tRNA-binding</keyword>
<dbReference type="HAMAP" id="MF_02041">
    <property type="entry name" value="DusA_subfam"/>
    <property type="match status" value="1"/>
</dbReference>
<comment type="catalytic activity">
    <reaction evidence="9">
        <text>5,6-dihydrouridine(20) in tRNA + NADP(+) = uridine(20) in tRNA + NADPH + H(+)</text>
        <dbReference type="Rhea" id="RHEA:53336"/>
        <dbReference type="Rhea" id="RHEA-COMP:13533"/>
        <dbReference type="Rhea" id="RHEA-COMP:13534"/>
        <dbReference type="ChEBI" id="CHEBI:15378"/>
        <dbReference type="ChEBI" id="CHEBI:57783"/>
        <dbReference type="ChEBI" id="CHEBI:58349"/>
        <dbReference type="ChEBI" id="CHEBI:65315"/>
        <dbReference type="ChEBI" id="CHEBI:74443"/>
        <dbReference type="EC" id="1.3.1.91"/>
    </reaction>
</comment>
<feature type="domain" description="DUS-like FMN-binding" evidence="10">
    <location>
        <begin position="16"/>
        <end position="317"/>
    </location>
</feature>
<dbReference type="InterPro" id="IPR035587">
    <property type="entry name" value="DUS-like_FMN-bd"/>
</dbReference>
<dbReference type="NCBIfam" id="NF008774">
    <property type="entry name" value="PRK11815.1"/>
    <property type="match status" value="1"/>
</dbReference>
<keyword evidence="4 9" id="KW-0288">FMN</keyword>
<reference evidence="12 13" key="3">
    <citation type="submission" date="2017-03" db="EMBL/GenBank/DDBJ databases">
        <authorList>
            <person name="Regsiter A."/>
            <person name="William W."/>
        </authorList>
    </citation>
    <scope>NUCLEOTIDE SEQUENCE [LARGE SCALE GENOMIC DNA]</scope>
    <source>
        <strain evidence="12">PRJEB5721</strain>
    </source>
</reference>
<dbReference type="GO" id="GO:0000049">
    <property type="term" value="F:tRNA binding"/>
    <property type="evidence" value="ECO:0007669"/>
    <property type="project" value="UniProtKB-UniRule"/>
</dbReference>
<dbReference type="GO" id="GO:0010181">
    <property type="term" value="F:FMN binding"/>
    <property type="evidence" value="ECO:0007669"/>
    <property type="project" value="UniProtKB-UniRule"/>
</dbReference>
<keyword evidence="5 9" id="KW-0819">tRNA processing</keyword>
<dbReference type="CDD" id="cd02801">
    <property type="entry name" value="DUS_like_FMN"/>
    <property type="match status" value="1"/>
</dbReference>
<comment type="catalytic activity">
    <reaction evidence="9">
        <text>5,6-dihydrouridine(20) in tRNA + NAD(+) = uridine(20) in tRNA + NADH + H(+)</text>
        <dbReference type="Rhea" id="RHEA:53340"/>
        <dbReference type="Rhea" id="RHEA-COMP:13533"/>
        <dbReference type="Rhea" id="RHEA-COMP:13534"/>
        <dbReference type="ChEBI" id="CHEBI:15378"/>
        <dbReference type="ChEBI" id="CHEBI:57540"/>
        <dbReference type="ChEBI" id="CHEBI:57945"/>
        <dbReference type="ChEBI" id="CHEBI:65315"/>
        <dbReference type="ChEBI" id="CHEBI:74443"/>
        <dbReference type="EC" id="1.3.1.91"/>
    </reaction>
</comment>
<accession>A0A060UPI5</accession>
<evidence type="ECO:0000259" key="10">
    <source>
        <dbReference type="Pfam" id="PF01207"/>
    </source>
</evidence>
<keyword evidence="8 9" id="KW-0560">Oxidoreductase</keyword>
<feature type="active site" description="Proton donor" evidence="9">
    <location>
        <position position="102"/>
    </location>
</feature>
<feature type="binding site" evidence="9">
    <location>
        <begin position="234"/>
        <end position="235"/>
    </location>
    <ligand>
        <name>FMN</name>
        <dbReference type="ChEBI" id="CHEBI:58210"/>
    </ligand>
</feature>
<feature type="binding site" evidence="9">
    <location>
        <position position="140"/>
    </location>
    <ligand>
        <name>FMN</name>
        <dbReference type="ChEBI" id="CHEBI:58210"/>
    </ligand>
</feature>
<keyword evidence="13" id="KW-1185">Reference proteome</keyword>
<reference evidence="11" key="2">
    <citation type="submission" date="2014-07" db="EMBL/GenBank/DDBJ databases">
        <title>Initial genome analysis of the psychrotolerant acidophile Acidithiobacillus ferrivorans CF27: insights into iron and sulfur oxidation pathways and into biofilm formation.</title>
        <authorList>
            <person name="Talla E."/>
            <person name="Hedrich S."/>
            <person name="Mangenot S."/>
            <person name="Ji B."/>
            <person name="Johnson D.B."/>
            <person name="Barbe V."/>
            <person name="Bonnefoy V."/>
        </authorList>
    </citation>
    <scope>NUCLEOTIDE SEQUENCE [LARGE SCALE GENOMIC DNA]</scope>
    <source>
        <strain evidence="11">CF27</strain>
    </source>
</reference>
<feature type="binding site" evidence="9">
    <location>
        <begin position="212"/>
        <end position="214"/>
    </location>
    <ligand>
        <name>FMN</name>
        <dbReference type="ChEBI" id="CHEBI:58210"/>
    </ligand>
</feature>
<evidence type="ECO:0000256" key="6">
    <source>
        <dbReference type="ARBA" id="ARBA00022857"/>
    </source>
</evidence>
<feature type="site" description="Interacts with tRNA" evidence="9">
    <location>
        <position position="187"/>
    </location>
</feature>
<comment type="function">
    <text evidence="9">Catalyzes the synthesis of 5,6-dihydrouridine (D), a modified base found in the D-loop of most tRNAs, via the reduction of the C5-C6 double bond in target uridines. Specifically modifies U20 and U20a in tRNAs.</text>
</comment>
<dbReference type="EMBL" id="LT841305">
    <property type="protein sequence ID" value="SMH64160.1"/>
    <property type="molecule type" value="Genomic_DNA"/>
</dbReference>
<evidence type="ECO:0000256" key="9">
    <source>
        <dbReference type="HAMAP-Rule" id="MF_02041"/>
    </source>
</evidence>
<feature type="site" description="Interacts with tRNA" evidence="9">
    <location>
        <position position="99"/>
    </location>
</feature>
<comment type="similarity">
    <text evidence="9">Belongs to the Dus family. DusA subfamily.</text>
</comment>
<dbReference type="InterPro" id="IPR013785">
    <property type="entry name" value="Aldolase_TIM"/>
</dbReference>
<evidence type="ECO:0000256" key="8">
    <source>
        <dbReference type="ARBA" id="ARBA00023002"/>
    </source>
</evidence>
<organism evidence="11">
    <name type="scientific">Acidithiobacillus ferrivorans</name>
    <dbReference type="NCBI Taxonomy" id="160808"/>
    <lineage>
        <taxon>Bacteria</taxon>
        <taxon>Pseudomonadati</taxon>
        <taxon>Pseudomonadota</taxon>
        <taxon>Acidithiobacillia</taxon>
        <taxon>Acidithiobacillales</taxon>
        <taxon>Acidithiobacillaceae</taxon>
        <taxon>Acidithiobacillus</taxon>
    </lineage>
</organism>
<comment type="cofactor">
    <cofactor evidence="1 9">
        <name>FMN</name>
        <dbReference type="ChEBI" id="CHEBI:58210"/>
    </cofactor>
</comment>
<dbReference type="GO" id="GO:0050660">
    <property type="term" value="F:flavin adenine dinucleotide binding"/>
    <property type="evidence" value="ECO:0007669"/>
    <property type="project" value="InterPro"/>
</dbReference>
<comment type="caution">
    <text evidence="9">Lacks conserved residue(s) required for the propagation of feature annotation.</text>
</comment>
<sequence>MTELNKHVAMDKILSVAPMLDWTDRHCRYFLRLVCPSCVLYTEMVTTSALLLGRDPERFLEFSAAEHPLILQLGGDDPAAMRAAAAMAHAYGYDGINLNVGCPSPRVQKGRFGACLMTTPELVAELVAAMGESGLPISVKHRLGLDREEDYATLRAFIETVAMVGCRHFIVHARNAWLKGLSPAENRDVPPLRWDWVHQLKKELPHLTIEINGGFNDLTVVTAQFSAVDGVMIGRSAYHHPLLLAEIERAMGRRETLPVPAVILSGLIEYAEQWGEALPAPRLSRHLHGLRFGQNGAGAWRRFLGTAETGESAAEFLRRGMSLFDWKSGEDVVAHGQQTQSALIADAKVHTTGYPSHQY</sequence>
<feature type="binding site" evidence="9">
    <location>
        <position position="172"/>
    </location>
    <ligand>
        <name>FMN</name>
        <dbReference type="ChEBI" id="CHEBI:58210"/>
    </ligand>
</feature>
<evidence type="ECO:0000256" key="3">
    <source>
        <dbReference type="ARBA" id="ARBA00022630"/>
    </source>
</evidence>
<evidence type="ECO:0000313" key="12">
    <source>
        <dbReference type="EMBL" id="SMH64160.1"/>
    </source>
</evidence>
<keyword evidence="7 9" id="KW-0694">RNA-binding</keyword>
<dbReference type="PANTHER" id="PTHR42907:SF1">
    <property type="entry name" value="FMN-LINKED OXIDOREDUCTASES SUPERFAMILY PROTEIN"/>
    <property type="match status" value="1"/>
</dbReference>
<comment type="catalytic activity">
    <reaction evidence="9">
        <text>5,6-dihydrouridine(20a) in tRNA + NAD(+) = uridine(20a) in tRNA + NADH + H(+)</text>
        <dbReference type="Rhea" id="RHEA:53348"/>
        <dbReference type="Rhea" id="RHEA-COMP:13535"/>
        <dbReference type="Rhea" id="RHEA-COMP:13536"/>
        <dbReference type="ChEBI" id="CHEBI:15378"/>
        <dbReference type="ChEBI" id="CHEBI:57540"/>
        <dbReference type="ChEBI" id="CHEBI:57945"/>
        <dbReference type="ChEBI" id="CHEBI:65315"/>
        <dbReference type="ChEBI" id="CHEBI:74443"/>
    </reaction>
</comment>
<feature type="site" description="Interacts with tRNA; defines subfamily-specific binding signature" evidence="9">
    <location>
        <position position="301"/>
    </location>
</feature>
<dbReference type="SUPFAM" id="SSF51395">
    <property type="entry name" value="FMN-linked oxidoreductases"/>
    <property type="match status" value="1"/>
</dbReference>
<evidence type="ECO:0000313" key="11">
    <source>
        <dbReference type="EMBL" id="CDQ10201.1"/>
    </source>
</evidence>
<feature type="binding site" evidence="9">
    <location>
        <position position="72"/>
    </location>
    <ligand>
        <name>FMN</name>
        <dbReference type="ChEBI" id="CHEBI:58210"/>
    </ligand>
</feature>
<dbReference type="EMBL" id="CCCS020000034">
    <property type="protein sequence ID" value="CDQ10201.1"/>
    <property type="molecule type" value="Genomic_DNA"/>
</dbReference>
<evidence type="ECO:0000256" key="7">
    <source>
        <dbReference type="ARBA" id="ARBA00022884"/>
    </source>
</evidence>
<dbReference type="PROSITE" id="PS01136">
    <property type="entry name" value="UPF0034"/>
    <property type="match status" value="1"/>
</dbReference>
<protein>
    <recommendedName>
        <fullName evidence="9">tRNA-dihydrouridine(20/20a) synthase</fullName>
        <ecNumber evidence="9">1.3.1.91</ecNumber>
    </recommendedName>
    <alternativeName>
        <fullName evidence="9">U20-specific dihydrouridine synthase</fullName>
        <shortName evidence="9">U20-specific Dus</shortName>
    </alternativeName>
    <alternativeName>
        <fullName evidence="9">tRNA-dihydrouridine synthase A</fullName>
    </alternativeName>
</protein>
<dbReference type="InterPro" id="IPR004653">
    <property type="entry name" value="DusA"/>
</dbReference>
<dbReference type="InterPro" id="IPR018517">
    <property type="entry name" value="tRNA_hU_synthase_CS"/>
</dbReference>